<evidence type="ECO:0000259" key="7">
    <source>
        <dbReference type="PROSITE" id="PS51525"/>
    </source>
</evidence>
<name>A0ABR2K992_9EUKA</name>
<evidence type="ECO:0008006" key="10">
    <source>
        <dbReference type="Google" id="ProtNLM"/>
    </source>
</evidence>
<dbReference type="Gene3D" id="1.20.1270.220">
    <property type="match status" value="1"/>
</dbReference>
<feature type="domain" description="Bromo" evidence="6">
    <location>
        <begin position="19"/>
        <end position="91"/>
    </location>
</feature>
<evidence type="ECO:0000256" key="3">
    <source>
        <dbReference type="ARBA" id="ARBA00023163"/>
    </source>
</evidence>
<dbReference type="SUPFAM" id="SSF47370">
    <property type="entry name" value="Bromodomain"/>
    <property type="match status" value="1"/>
</dbReference>
<evidence type="ECO:0000313" key="9">
    <source>
        <dbReference type="Proteomes" id="UP001470230"/>
    </source>
</evidence>
<dbReference type="InterPro" id="IPR027353">
    <property type="entry name" value="NET_dom"/>
</dbReference>
<evidence type="ECO:0000259" key="6">
    <source>
        <dbReference type="PROSITE" id="PS50014"/>
    </source>
</evidence>
<dbReference type="Pfam" id="PF17035">
    <property type="entry name" value="BET"/>
    <property type="match status" value="1"/>
</dbReference>
<dbReference type="InterPro" id="IPR036427">
    <property type="entry name" value="Bromodomain-like_sf"/>
</dbReference>
<accession>A0ABR2K992</accession>
<evidence type="ECO:0000313" key="8">
    <source>
        <dbReference type="EMBL" id="KAK8887693.1"/>
    </source>
</evidence>
<dbReference type="PROSITE" id="PS50014">
    <property type="entry name" value="BROMODOMAIN_2"/>
    <property type="match status" value="1"/>
</dbReference>
<dbReference type="CDD" id="cd04369">
    <property type="entry name" value="Bromodomain"/>
    <property type="match status" value="1"/>
</dbReference>
<reference evidence="8 9" key="1">
    <citation type="submission" date="2024-04" db="EMBL/GenBank/DDBJ databases">
        <title>Tritrichomonas musculus Genome.</title>
        <authorList>
            <person name="Alves-Ferreira E."/>
            <person name="Grigg M."/>
            <person name="Lorenzi H."/>
            <person name="Galac M."/>
        </authorList>
    </citation>
    <scope>NUCLEOTIDE SEQUENCE [LARGE SCALE GENOMIC DNA]</scope>
    <source>
        <strain evidence="8 9">EAF2021</strain>
    </source>
</reference>
<gene>
    <name evidence="8" type="ORF">M9Y10_038746</name>
</gene>
<feature type="region of interest" description="Disordered" evidence="5">
    <location>
        <begin position="158"/>
        <end position="181"/>
    </location>
</feature>
<dbReference type="PROSITE" id="PS51525">
    <property type="entry name" value="NET"/>
    <property type="match status" value="1"/>
</dbReference>
<evidence type="ECO:0000256" key="4">
    <source>
        <dbReference type="PROSITE-ProRule" id="PRU00035"/>
    </source>
</evidence>
<keyword evidence="9" id="KW-1185">Reference proteome</keyword>
<dbReference type="PROSITE" id="PS00633">
    <property type="entry name" value="BROMODOMAIN_1"/>
    <property type="match status" value="1"/>
</dbReference>
<dbReference type="EMBL" id="JAPFFF010000006">
    <property type="protein sequence ID" value="KAK8887693.1"/>
    <property type="molecule type" value="Genomic_DNA"/>
</dbReference>
<proteinExistence type="predicted"/>
<feature type="domain" description="NET" evidence="7">
    <location>
        <begin position="200"/>
        <end position="274"/>
    </location>
</feature>
<protein>
    <recommendedName>
        <fullName evidence="10">Bromodomain containing protein</fullName>
    </recommendedName>
</protein>
<organism evidence="8 9">
    <name type="scientific">Tritrichomonas musculus</name>
    <dbReference type="NCBI Taxonomy" id="1915356"/>
    <lineage>
        <taxon>Eukaryota</taxon>
        <taxon>Metamonada</taxon>
        <taxon>Parabasalia</taxon>
        <taxon>Tritrichomonadida</taxon>
        <taxon>Tritrichomonadidae</taxon>
        <taxon>Tritrichomonas</taxon>
    </lineage>
</organism>
<sequence length="274" mass="31931">MPLSRQRKTKCLEIIDSLLRYKISSIFSYPVDPVLDHCSNYFEVIKKPMDLGTVRNNLLNDKYQSFSEFCADVDQIWTNAHEYNGDKSIITTLAEQMKIWFHQMIFLMSNDEVADWITQLHDLQNQVSVYSNRNAAASIQIETGQQSNELFFNNPEKEGNKIKKNNDNINTQSDQIDDSNADDLTESESNIFFSQNENIDIPNRRNKKTISSEEMIELHRAICQLDDEEKLLKVLNIIKKNEPQFNVNEKSVIDMNDLSMKTRVKLYNFIQKAD</sequence>
<dbReference type="InterPro" id="IPR018359">
    <property type="entry name" value="Bromodomain_CS"/>
</dbReference>
<dbReference type="SMART" id="SM00297">
    <property type="entry name" value="BROMO"/>
    <property type="match status" value="1"/>
</dbReference>
<evidence type="ECO:0000256" key="2">
    <source>
        <dbReference type="ARBA" id="ARBA00023117"/>
    </source>
</evidence>
<dbReference type="PANTHER" id="PTHR45926">
    <property type="entry name" value="OSJNBA0053K19.4 PROTEIN"/>
    <property type="match status" value="1"/>
</dbReference>
<keyword evidence="1" id="KW-0805">Transcription regulation</keyword>
<dbReference type="Gene3D" id="1.20.920.10">
    <property type="entry name" value="Bromodomain-like"/>
    <property type="match status" value="1"/>
</dbReference>
<dbReference type="InterPro" id="IPR001487">
    <property type="entry name" value="Bromodomain"/>
</dbReference>
<comment type="caution">
    <text evidence="8">The sequence shown here is derived from an EMBL/GenBank/DDBJ whole genome shotgun (WGS) entry which is preliminary data.</text>
</comment>
<dbReference type="Pfam" id="PF00439">
    <property type="entry name" value="Bromodomain"/>
    <property type="match status" value="1"/>
</dbReference>
<dbReference type="PRINTS" id="PR00503">
    <property type="entry name" value="BROMODOMAIN"/>
</dbReference>
<keyword evidence="3" id="KW-0804">Transcription</keyword>
<keyword evidence="2 4" id="KW-0103">Bromodomain</keyword>
<evidence type="ECO:0000256" key="5">
    <source>
        <dbReference type="SAM" id="MobiDB-lite"/>
    </source>
</evidence>
<dbReference type="InterPro" id="IPR038336">
    <property type="entry name" value="NET_sf"/>
</dbReference>
<evidence type="ECO:0000256" key="1">
    <source>
        <dbReference type="ARBA" id="ARBA00023015"/>
    </source>
</evidence>
<dbReference type="Proteomes" id="UP001470230">
    <property type="component" value="Unassembled WGS sequence"/>
</dbReference>